<dbReference type="InterPro" id="IPR028275">
    <property type="entry name" value="CLU_N"/>
</dbReference>
<evidence type="ECO:0000313" key="6">
    <source>
        <dbReference type="Proteomes" id="UP000652761"/>
    </source>
</evidence>
<dbReference type="Proteomes" id="UP000652761">
    <property type="component" value="Unassembled WGS sequence"/>
</dbReference>
<dbReference type="CDD" id="cd15466">
    <property type="entry name" value="CLU-central"/>
    <property type="match status" value="1"/>
</dbReference>
<evidence type="ECO:0000256" key="3">
    <source>
        <dbReference type="SAM" id="MobiDB-lite"/>
    </source>
</evidence>
<evidence type="ECO:0000256" key="2">
    <source>
        <dbReference type="PROSITE-ProRule" id="PRU00339"/>
    </source>
</evidence>
<dbReference type="GO" id="GO:0005737">
    <property type="term" value="C:cytoplasm"/>
    <property type="evidence" value="ECO:0007669"/>
    <property type="project" value="TreeGrafter"/>
</dbReference>
<dbReference type="InterPro" id="IPR011990">
    <property type="entry name" value="TPR-like_helical_dom_sf"/>
</dbReference>
<dbReference type="InterPro" id="IPR025697">
    <property type="entry name" value="CLU_dom"/>
</dbReference>
<dbReference type="PANTHER" id="PTHR12601:SF45">
    <property type="entry name" value="PROTEIN REDUCED CHLOROPLAST COVERAGE 3"/>
    <property type="match status" value="1"/>
</dbReference>
<dbReference type="Pfam" id="PF15044">
    <property type="entry name" value="CLU_N"/>
    <property type="match status" value="1"/>
</dbReference>
<proteinExistence type="predicted"/>
<comment type="caution">
    <text evidence="5">The sequence shown here is derived from an EMBL/GenBank/DDBJ whole genome shotgun (WGS) entry which is preliminary data.</text>
</comment>
<gene>
    <name evidence="5" type="ORF">Taro_053509</name>
</gene>
<dbReference type="InterPro" id="IPR033646">
    <property type="entry name" value="CLU-central"/>
</dbReference>
<dbReference type="SUPFAM" id="SSF103107">
    <property type="entry name" value="Hypothetical protein c14orf129, hspc210"/>
    <property type="match status" value="1"/>
</dbReference>
<evidence type="ECO:0000256" key="1">
    <source>
        <dbReference type="ARBA" id="ARBA00022490"/>
    </source>
</evidence>
<dbReference type="Pfam" id="PF13424">
    <property type="entry name" value="TPR_12"/>
    <property type="match status" value="1"/>
</dbReference>
<evidence type="ECO:0000313" key="5">
    <source>
        <dbReference type="EMBL" id="MQM20488.1"/>
    </source>
</evidence>
<sequence>MAPKAGRGKGGKAKGEKKKKEEKVVPSVLDVTVITPYETQVVLKGISTDRILDVRRLLGSNVETCHLTSYSLAHATRGQRLGDAVEITSLKPCVLKMVEEEYASEERAVEHVRRLLDIAACTTCFRKPQHQQKPARKQQISTAAANGRPASGSSPSSPAAGCNGGVAAANGRAPSGLPSEAPTPAISEKLDMAAIQPLPRLGDFYEFFSLSHLSSPIQFIRRHKHGVDGVETQEGDYFELEVKVCNGKLLTVMASVKGFRTTGSKQELQSHALVDLLQQISRAFANAYESLMKAFEEHNKFGNLPYGFRANTWLVPPMYLEAQLKHPSLPAEDEKWGGSGGGQGRDGKHCRRKWASDFAVLASIPCKTEEERMVRDRKAFLLHNLFVDSATFKAVSAIQHFVHNEVSSTSQQVASQGSTLHEERVGDLIITVKKDATDISEKHVEKIDEIQCPGMSIREVTQRNLLKGIVADENVVVQDTASLGVVVVRHCGYIATVRVSQDVKRKCSATDIVIDDQADGGANALNINSLRVLLQKFNTDSSPEGLCSPNHGEAQVAGMLVRRMLRESLMKLEDITEPSQRSIRWELGSSWMQHLQKQDGSKIEVSNSSSKDSLEEMAVKGLGKQFEPLRRIKKKSDVADNNGDIEVEAVGPKSNEISEENELQKLIFEEAFLRLKDSGNGLHQKSLEELMKMTLKYYDEIALPRLVADFASLELSPVDGRTLTDFMHMRGLKMCSLGRVVELADKLPHIQSLCIHEMVTRAFKHILLAVVAAVGNIVNLPAAIAAALNILLGSPKEENDNQEPDADSTLRTKWLQAFVSKRYNWRMKEEFRYLRKFILLRGLCHKVGLELAPRDYDMDSPNPFDKSDIVGMVPICKHVACSSADGRNLLESSKTALDKGKLEDAVNYGTKALSKMIAVCGPYHRMTASAYSLLAVVLYHTGDFNQATIYQQKALDINERELGLDHPETMKSYGDLSVFYYRLQHIELALK</sequence>
<dbReference type="EMBL" id="NMUH01009866">
    <property type="protein sequence ID" value="MQM20488.1"/>
    <property type="molecule type" value="Genomic_DNA"/>
</dbReference>
<name>A0A843XL73_COLES</name>
<dbReference type="PROSITE" id="PS51823">
    <property type="entry name" value="CLU"/>
    <property type="match status" value="1"/>
</dbReference>
<feature type="compositionally biased region" description="Basic residues" evidence="3">
    <location>
        <begin position="1"/>
        <end position="17"/>
    </location>
</feature>
<keyword evidence="1" id="KW-0963">Cytoplasm</keyword>
<dbReference type="Pfam" id="PF12807">
    <property type="entry name" value="eIF3_p135"/>
    <property type="match status" value="1"/>
</dbReference>
<protein>
    <recommendedName>
        <fullName evidence="4">Clu domain-containing protein</fullName>
    </recommendedName>
</protein>
<feature type="domain" description="Clu" evidence="4">
    <location>
        <begin position="332"/>
        <end position="606"/>
    </location>
</feature>
<dbReference type="SUPFAM" id="SSF48452">
    <property type="entry name" value="TPR-like"/>
    <property type="match status" value="1"/>
</dbReference>
<organism evidence="5 6">
    <name type="scientific">Colocasia esculenta</name>
    <name type="common">Wild taro</name>
    <name type="synonym">Arum esculentum</name>
    <dbReference type="NCBI Taxonomy" id="4460"/>
    <lineage>
        <taxon>Eukaryota</taxon>
        <taxon>Viridiplantae</taxon>
        <taxon>Streptophyta</taxon>
        <taxon>Embryophyta</taxon>
        <taxon>Tracheophyta</taxon>
        <taxon>Spermatophyta</taxon>
        <taxon>Magnoliopsida</taxon>
        <taxon>Liliopsida</taxon>
        <taxon>Araceae</taxon>
        <taxon>Aroideae</taxon>
        <taxon>Colocasieae</taxon>
        <taxon>Colocasia</taxon>
    </lineage>
</organism>
<dbReference type="PANTHER" id="PTHR12601">
    <property type="entry name" value="EUKARYOTIC TRANSLATION INITIATION FACTOR 3 SUBUNIT EIF-3"/>
    <property type="match status" value="1"/>
</dbReference>
<feature type="compositionally biased region" description="Low complexity" evidence="3">
    <location>
        <begin position="143"/>
        <end position="173"/>
    </location>
</feature>
<dbReference type="InterPro" id="IPR019734">
    <property type="entry name" value="TPR_rpt"/>
</dbReference>
<dbReference type="InterPro" id="IPR027523">
    <property type="entry name" value="CLU_prot"/>
</dbReference>
<dbReference type="OrthoDB" id="1414216at2759"/>
<feature type="region of interest" description="Disordered" evidence="3">
    <location>
        <begin position="1"/>
        <end position="21"/>
    </location>
</feature>
<reference evidence="5" key="1">
    <citation type="submission" date="2017-07" db="EMBL/GenBank/DDBJ databases">
        <title>Taro Niue Genome Assembly and Annotation.</title>
        <authorList>
            <person name="Atibalentja N."/>
            <person name="Keating K."/>
            <person name="Fields C.J."/>
        </authorList>
    </citation>
    <scope>NUCLEOTIDE SEQUENCE</scope>
    <source>
        <strain evidence="5">Niue_2</strain>
        <tissue evidence="5">Leaf</tissue>
    </source>
</reference>
<keyword evidence="2" id="KW-0802">TPR repeat</keyword>
<accession>A0A843XL73</accession>
<dbReference type="Gene3D" id="1.25.40.10">
    <property type="entry name" value="Tetratricopeptide repeat domain"/>
    <property type="match status" value="1"/>
</dbReference>
<keyword evidence="6" id="KW-1185">Reference proteome</keyword>
<feature type="repeat" description="TPR" evidence="2">
    <location>
        <begin position="928"/>
        <end position="961"/>
    </location>
</feature>
<dbReference type="PROSITE" id="PS50005">
    <property type="entry name" value="TPR"/>
    <property type="match status" value="1"/>
</dbReference>
<dbReference type="AlphaFoldDB" id="A0A843XL73"/>
<dbReference type="InterPro" id="IPR023231">
    <property type="entry name" value="GSKIP_dom_sf"/>
</dbReference>
<evidence type="ECO:0000259" key="4">
    <source>
        <dbReference type="PROSITE" id="PS51823"/>
    </source>
</evidence>
<feature type="region of interest" description="Disordered" evidence="3">
    <location>
        <begin position="129"/>
        <end position="183"/>
    </location>
</feature>